<reference evidence="11" key="1">
    <citation type="submission" date="2024-02" db="EMBL/GenBank/DDBJ databases">
        <authorList>
            <consortium name="ELIXIR-Norway"/>
            <consortium name="Elixir Norway"/>
        </authorList>
    </citation>
    <scope>NUCLEOTIDE SEQUENCE</scope>
</reference>
<dbReference type="EMBL" id="OZ019909">
    <property type="protein sequence ID" value="CAK9209295.1"/>
    <property type="molecule type" value="Genomic_DNA"/>
</dbReference>
<evidence type="ECO:0000256" key="4">
    <source>
        <dbReference type="ARBA" id="ARBA00022824"/>
    </source>
</evidence>
<proteinExistence type="inferred from homology"/>
<keyword evidence="3 8" id="KW-0378">Hydrolase</keyword>
<feature type="binding site" evidence="8">
    <location>
        <begin position="46"/>
        <end position="53"/>
    </location>
    <ligand>
        <name>GTP</name>
        <dbReference type="ChEBI" id="CHEBI:37565"/>
    </ligand>
</feature>
<keyword evidence="1 8" id="KW-0812">Transmembrane</keyword>
<name>A0ABP0U0K9_9BRYO</name>
<feature type="topological domain" description="Lumenal" evidence="8">
    <location>
        <begin position="740"/>
        <end position="742"/>
    </location>
</feature>
<dbReference type="InterPro" id="IPR046758">
    <property type="entry name" value="Sey1/RHD3-like_3HB"/>
</dbReference>
<dbReference type="Pfam" id="PF05879">
    <property type="entry name" value="RHD3_GTPase"/>
    <property type="match status" value="1"/>
</dbReference>
<protein>
    <recommendedName>
        <fullName evidence="8">Protein ROOT HAIR DEFECTIVE 3 homolog</fullName>
        <ecNumber evidence="8">3.6.5.-</ecNumber>
    </recommendedName>
    <alternativeName>
        <fullName evidence="8">Protein SEY1 homolog</fullName>
    </alternativeName>
</protein>
<keyword evidence="12" id="KW-1185">Reference proteome</keyword>
<dbReference type="EC" id="3.6.5.-" evidence="8"/>
<keyword evidence="7 8" id="KW-0472">Membrane</keyword>
<dbReference type="PROSITE" id="PS51715">
    <property type="entry name" value="G_GB1_RHD3"/>
    <property type="match status" value="1"/>
</dbReference>
<sequence length="815" mass="90519">MAQEGAAAIQVIDEAGNFKEADLVEFCRSMKLAECGLSYAVVAIVGPQSSGKSTLLNHLFNTKFSEMDALRGRDQTTKGVWLQRCQEESNVVTPCTLVMDLEGTDGRERGEDDTAFQKQSALFALAVADIVLINIWCHDVGREQASNKPLLKTVFQVMMRLFSPRKITLMFVLRDRTKTPLSVLQSILLEDVQKVWDTLPKPSKFRETPIEEFFTLEVTALANYEEKEEQFLKEVSQLRSRFHNSVAPGGLAGDRRAVVPGTGFPFSSHEIWKVIRENKDLDLPAHKVMVATVRCEEIANEKLHDLSIDEKWKKLEETCSCSKKNPSDAATVVSVEAGGGLFGKKASSLLSKYVAEYENEAAFFEEGVRTAKRNYLISRALDLMQPSYETVVAHHRAQAFNRFKEEMQRRTAEMPITADQGFADVVRCCSEIALSDFDQACEDAHVVQAGATWKTTLSRIREKLIRDINMHAQSVRVMKLQELTSSFEKQLEGAIAEPVSSLLDAASPDTWSSIRVLLDQEKQVALEGLAAAMAGFEQTQEEKSSALIGLSEFARSIVEKKAREETAQALIRMKDRFNTVFAHDNESLPRVWGAEHNVRAITRDARIAALKLLAVLAAIQLDPKNPHEGMEVALMTLLNESGGSDIAAEGSSERSDVTPGESSNVLASSKWPGISPADTLLTPGQCRKLWRQFKAETEYTVSQALSAQEASRHGKSWMPPPWAIAAIIILGFNEFMTLLRNPIYLPFVLVAFLLGKALYVHLDLSHEFQYGALPGIMSISTKLMPTMMAIFKQLVNAGEEESETSSVSQEQMKLA</sequence>
<evidence type="ECO:0000256" key="8">
    <source>
        <dbReference type="HAMAP-Rule" id="MF_03109"/>
    </source>
</evidence>
<dbReference type="HAMAP" id="MF_03109">
    <property type="entry name" value="Sey1"/>
    <property type="match status" value="1"/>
</dbReference>
<dbReference type="PANTHER" id="PTHR45923">
    <property type="entry name" value="PROTEIN SEY1"/>
    <property type="match status" value="1"/>
</dbReference>
<dbReference type="Gene3D" id="3.40.50.300">
    <property type="entry name" value="P-loop containing nucleotide triphosphate hydrolases"/>
    <property type="match status" value="1"/>
</dbReference>
<comment type="similarity">
    <text evidence="8">Belongs to the TRAFAC class dynamin-like GTPase superfamily. GB1/RHD3 GTPase family. RHD3 subfamily.</text>
</comment>
<evidence type="ECO:0000256" key="9">
    <source>
        <dbReference type="SAM" id="MobiDB-lite"/>
    </source>
</evidence>
<dbReference type="Proteomes" id="UP001497512">
    <property type="component" value="Chromosome 17"/>
</dbReference>
<evidence type="ECO:0000256" key="5">
    <source>
        <dbReference type="ARBA" id="ARBA00022989"/>
    </source>
</evidence>
<feature type="topological domain" description="Cytoplasmic" evidence="8">
    <location>
        <begin position="764"/>
        <end position="815"/>
    </location>
</feature>
<evidence type="ECO:0000259" key="10">
    <source>
        <dbReference type="PROSITE" id="PS51715"/>
    </source>
</evidence>
<comment type="subcellular location">
    <subcellularLocation>
        <location evidence="8">Endoplasmic reticulum membrane</location>
        <topology evidence="8">Multi-pass membrane protein</topology>
    </subcellularLocation>
</comment>
<feature type="region of interest" description="Disordered" evidence="9">
    <location>
        <begin position="645"/>
        <end position="667"/>
    </location>
</feature>
<dbReference type="SUPFAM" id="SSF52540">
    <property type="entry name" value="P-loop containing nucleoside triphosphate hydrolases"/>
    <property type="match status" value="1"/>
</dbReference>
<dbReference type="InterPro" id="IPR027417">
    <property type="entry name" value="P-loop_NTPase"/>
</dbReference>
<keyword evidence="2 8" id="KW-0547">Nucleotide-binding</keyword>
<keyword evidence="6 8" id="KW-0342">GTP-binding</keyword>
<accession>A0ABP0U0K9</accession>
<evidence type="ECO:0000313" key="12">
    <source>
        <dbReference type="Proteomes" id="UP001497512"/>
    </source>
</evidence>
<feature type="topological domain" description="Cytoplasmic" evidence="8">
    <location>
        <begin position="1"/>
        <end position="718"/>
    </location>
</feature>
<evidence type="ECO:0000256" key="7">
    <source>
        <dbReference type="ARBA" id="ARBA00023136"/>
    </source>
</evidence>
<feature type="domain" description="GB1/RHD3-type G" evidence="10">
    <location>
        <begin position="36"/>
        <end position="255"/>
    </location>
</feature>
<evidence type="ECO:0000256" key="2">
    <source>
        <dbReference type="ARBA" id="ARBA00022741"/>
    </source>
</evidence>
<dbReference type="InterPro" id="IPR030386">
    <property type="entry name" value="G_GB1_RHD3_dom"/>
</dbReference>
<keyword evidence="5 8" id="KW-1133">Transmembrane helix</keyword>
<dbReference type="Pfam" id="PF20428">
    <property type="entry name" value="Sey1_3HB"/>
    <property type="match status" value="1"/>
</dbReference>
<dbReference type="PANTHER" id="PTHR45923:SF2">
    <property type="entry name" value="PROTEIN SEY1"/>
    <property type="match status" value="1"/>
</dbReference>
<evidence type="ECO:0000313" key="11">
    <source>
        <dbReference type="EMBL" id="CAK9209295.1"/>
    </source>
</evidence>
<comment type="function">
    <text evidence="8">Probable GTP-binding protein that may be involved in cell development.</text>
</comment>
<dbReference type="CDD" id="cd01851">
    <property type="entry name" value="GBP"/>
    <property type="match status" value="1"/>
</dbReference>
<evidence type="ECO:0000256" key="1">
    <source>
        <dbReference type="ARBA" id="ARBA00022692"/>
    </source>
</evidence>
<organism evidence="11 12">
    <name type="scientific">Sphagnum troendelagicum</name>
    <dbReference type="NCBI Taxonomy" id="128251"/>
    <lineage>
        <taxon>Eukaryota</taxon>
        <taxon>Viridiplantae</taxon>
        <taxon>Streptophyta</taxon>
        <taxon>Embryophyta</taxon>
        <taxon>Bryophyta</taxon>
        <taxon>Sphagnophytina</taxon>
        <taxon>Sphagnopsida</taxon>
        <taxon>Sphagnales</taxon>
        <taxon>Sphagnaceae</taxon>
        <taxon>Sphagnum</taxon>
    </lineage>
</organism>
<dbReference type="InterPro" id="IPR008803">
    <property type="entry name" value="RHD3/Sey1"/>
</dbReference>
<keyword evidence="4 8" id="KW-0256">Endoplasmic reticulum</keyword>
<evidence type="ECO:0000256" key="6">
    <source>
        <dbReference type="ARBA" id="ARBA00023134"/>
    </source>
</evidence>
<gene>
    <name evidence="11" type="ORF">CSSPTR1EN2_LOCUS9612</name>
</gene>
<evidence type="ECO:0000256" key="3">
    <source>
        <dbReference type="ARBA" id="ARBA00022801"/>
    </source>
</evidence>